<evidence type="ECO:0000313" key="10">
    <source>
        <dbReference type="EMBL" id="ALO64586.1"/>
    </source>
</evidence>
<keyword evidence="9" id="KW-1278">Translocase</keyword>
<evidence type="ECO:0000256" key="2">
    <source>
        <dbReference type="ARBA" id="ARBA00008472"/>
    </source>
</evidence>
<dbReference type="AlphaFoldDB" id="A0A0S2LTL9"/>
<proteinExistence type="inferred from homology"/>
<keyword evidence="9 10" id="KW-0496">Mitochondrion</keyword>
<comment type="subcellular location">
    <subcellularLocation>
        <location evidence="1">Membrane</location>
    </subcellularLocation>
    <subcellularLocation>
        <location evidence="9">Mitochondrion membrane</location>
        <topology evidence="9">Multi-pass membrane protein</topology>
    </subcellularLocation>
</comment>
<dbReference type="Gene3D" id="1.20.58.1610">
    <property type="entry name" value="NADH:ubiquinone/plastoquinone oxidoreductase, chain 3"/>
    <property type="match status" value="1"/>
</dbReference>
<organism evidence="10">
    <name type="scientific">Andrena nitida</name>
    <dbReference type="NCBI Taxonomy" id="1126404"/>
    <lineage>
        <taxon>Eukaryota</taxon>
        <taxon>Metazoa</taxon>
        <taxon>Ecdysozoa</taxon>
        <taxon>Arthropoda</taxon>
        <taxon>Hexapoda</taxon>
        <taxon>Insecta</taxon>
        <taxon>Pterygota</taxon>
        <taxon>Neoptera</taxon>
        <taxon>Endopterygota</taxon>
        <taxon>Hymenoptera</taxon>
        <taxon>Apocrita</taxon>
        <taxon>Aculeata</taxon>
        <taxon>Apoidea</taxon>
        <taxon>Anthophila</taxon>
        <taxon>Andrenidae</taxon>
        <taxon>Andreninae</taxon>
        <taxon>Andrena</taxon>
    </lineage>
</organism>
<keyword evidence="9" id="KW-0679">Respiratory chain</keyword>
<keyword evidence="9" id="KW-0249">Electron transport</keyword>
<keyword evidence="4 9" id="KW-0813">Transport</keyword>
<evidence type="ECO:0000256" key="8">
    <source>
        <dbReference type="ARBA" id="ARBA00049551"/>
    </source>
</evidence>
<keyword evidence="6 9" id="KW-1133">Transmembrane helix</keyword>
<sequence length="118" mass="14085">MMINITIMSLVLLIIPILIIFMNIILTKTIQKNRKKMTPFECGFNPLTSPRLPFSIQFFLITLMFLIFDIEIMLIVPILPLIKYKIMMSTKLTFLTLLMILIISLWMEWMFSYMEWIN</sequence>
<comment type="catalytic activity">
    <reaction evidence="8 9">
        <text>a ubiquinone + NADH + 5 H(+)(in) = a ubiquinol + NAD(+) + 4 H(+)(out)</text>
        <dbReference type="Rhea" id="RHEA:29091"/>
        <dbReference type="Rhea" id="RHEA-COMP:9565"/>
        <dbReference type="Rhea" id="RHEA-COMP:9566"/>
        <dbReference type="ChEBI" id="CHEBI:15378"/>
        <dbReference type="ChEBI" id="CHEBI:16389"/>
        <dbReference type="ChEBI" id="CHEBI:17976"/>
        <dbReference type="ChEBI" id="CHEBI:57540"/>
        <dbReference type="ChEBI" id="CHEBI:57945"/>
        <dbReference type="EC" id="7.1.1.2"/>
    </reaction>
</comment>
<evidence type="ECO:0000256" key="4">
    <source>
        <dbReference type="ARBA" id="ARBA00022448"/>
    </source>
</evidence>
<evidence type="ECO:0000256" key="5">
    <source>
        <dbReference type="ARBA" id="ARBA00022692"/>
    </source>
</evidence>
<protein>
    <recommendedName>
        <fullName evidence="3 9">NADH-ubiquinone oxidoreductase chain 3</fullName>
        <ecNumber evidence="9">7.1.1.2</ecNumber>
    </recommendedName>
</protein>
<dbReference type="InterPro" id="IPR000440">
    <property type="entry name" value="NADH_UbQ/plastoQ_OxRdtase_su3"/>
</dbReference>
<feature type="transmembrane region" description="Helical" evidence="9">
    <location>
        <begin position="7"/>
        <end position="26"/>
    </location>
</feature>
<evidence type="ECO:0000256" key="7">
    <source>
        <dbReference type="ARBA" id="ARBA00023136"/>
    </source>
</evidence>
<keyword evidence="9" id="KW-0520">NAD</keyword>
<dbReference type="GO" id="GO:0031966">
    <property type="term" value="C:mitochondrial membrane"/>
    <property type="evidence" value="ECO:0007669"/>
    <property type="project" value="UniProtKB-SubCell"/>
</dbReference>
<keyword evidence="9" id="KW-0830">Ubiquinone</keyword>
<dbReference type="Pfam" id="PF00507">
    <property type="entry name" value="Oxidored_q4"/>
    <property type="match status" value="1"/>
</dbReference>
<comment type="similarity">
    <text evidence="2 9">Belongs to the complex I subunit 3 family.</text>
</comment>
<dbReference type="EMBL" id="KT164636">
    <property type="protein sequence ID" value="ALO64586.1"/>
    <property type="molecule type" value="Genomic_DNA"/>
</dbReference>
<dbReference type="GO" id="GO:0008137">
    <property type="term" value="F:NADH dehydrogenase (ubiquinone) activity"/>
    <property type="evidence" value="ECO:0007669"/>
    <property type="project" value="UniProtKB-UniRule"/>
</dbReference>
<geneLocation type="mitochondrion" evidence="10"/>
<accession>A0A0S2LTL9</accession>
<gene>
    <name evidence="10" type="primary">ND3</name>
</gene>
<dbReference type="InterPro" id="IPR038430">
    <property type="entry name" value="NDAH_ubi_oxred_su3_sf"/>
</dbReference>
<comment type="function">
    <text evidence="9">Core subunit of the mitochondrial membrane respiratory chain NADH dehydrogenase (Complex I) which catalyzes electron transfer from NADH through the respiratory chain, using ubiquinone as an electron acceptor. Essential for the catalytic activity of complex I.</text>
</comment>
<evidence type="ECO:0000256" key="9">
    <source>
        <dbReference type="RuleBase" id="RU003640"/>
    </source>
</evidence>
<keyword evidence="5 9" id="KW-0812">Transmembrane</keyword>
<reference evidence="10" key="1">
    <citation type="submission" date="2015-06" db="EMBL/GenBank/DDBJ databases">
        <title>High-throughput detection of wild bee species with mitogenome skimming and resequencing (mt-S/R).</title>
        <authorList>
            <person name="Tang M."/>
            <person name="Hardman C."/>
            <person name="Ji Y."/>
            <person name="Meng G."/>
            <person name="Liu S."/>
            <person name="Tan M."/>
            <person name="Yang S."/>
            <person name="Yang C."/>
            <person name="Moss E."/>
            <person name="Nevard T."/>
            <person name="Potts S.G."/>
            <person name="Zhou X."/>
            <person name="Yu D.W."/>
        </authorList>
    </citation>
    <scope>NUCLEOTIDE SEQUENCE</scope>
</reference>
<dbReference type="GO" id="GO:0030964">
    <property type="term" value="C:NADH dehydrogenase complex"/>
    <property type="evidence" value="ECO:0007669"/>
    <property type="project" value="TreeGrafter"/>
</dbReference>
<keyword evidence="7 9" id="KW-0472">Membrane</keyword>
<evidence type="ECO:0000256" key="6">
    <source>
        <dbReference type="ARBA" id="ARBA00022989"/>
    </source>
</evidence>
<dbReference type="PANTHER" id="PTHR11058:SF9">
    <property type="entry name" value="NADH-UBIQUINONE OXIDOREDUCTASE CHAIN 3"/>
    <property type="match status" value="1"/>
</dbReference>
<dbReference type="PANTHER" id="PTHR11058">
    <property type="entry name" value="NADH-UBIQUINONE OXIDOREDUCTASE CHAIN 3"/>
    <property type="match status" value="1"/>
</dbReference>
<feature type="transmembrane region" description="Helical" evidence="9">
    <location>
        <begin position="94"/>
        <end position="114"/>
    </location>
</feature>
<feature type="transmembrane region" description="Helical" evidence="9">
    <location>
        <begin position="56"/>
        <end position="82"/>
    </location>
</feature>
<name>A0A0S2LTL9_9HYME</name>
<dbReference type="EC" id="7.1.1.2" evidence="9"/>
<evidence type="ECO:0000256" key="3">
    <source>
        <dbReference type="ARBA" id="ARBA00021007"/>
    </source>
</evidence>
<evidence type="ECO:0000256" key="1">
    <source>
        <dbReference type="ARBA" id="ARBA00004370"/>
    </source>
</evidence>